<feature type="coiled-coil region" evidence="7">
    <location>
        <begin position="141"/>
        <end position="199"/>
    </location>
</feature>
<dbReference type="CDD" id="cd00082">
    <property type="entry name" value="HisKA"/>
    <property type="match status" value="1"/>
</dbReference>
<dbReference type="EMBL" id="CP069362">
    <property type="protein sequence ID" value="WGS64996.1"/>
    <property type="molecule type" value="Genomic_DNA"/>
</dbReference>
<dbReference type="RefSeq" id="WP_280999052.1">
    <property type="nucleotide sequence ID" value="NZ_CP069362.1"/>
</dbReference>
<dbReference type="Pfam" id="PF00512">
    <property type="entry name" value="HisKA"/>
    <property type="match status" value="1"/>
</dbReference>
<dbReference type="Gene3D" id="3.30.565.10">
    <property type="entry name" value="Histidine kinase-like ATPase, C-terminal domain"/>
    <property type="match status" value="1"/>
</dbReference>
<evidence type="ECO:0000313" key="9">
    <source>
        <dbReference type="EMBL" id="WGS64996.1"/>
    </source>
</evidence>
<dbReference type="SUPFAM" id="SSF47384">
    <property type="entry name" value="Homodimeric domain of signal transducing histidine kinase"/>
    <property type="match status" value="1"/>
</dbReference>
<dbReference type="InterPro" id="IPR005467">
    <property type="entry name" value="His_kinase_dom"/>
</dbReference>
<accession>A0ABY8PQV1</accession>
<evidence type="ECO:0000256" key="5">
    <source>
        <dbReference type="ARBA" id="ARBA00022777"/>
    </source>
</evidence>
<keyword evidence="3" id="KW-0597">Phosphoprotein</keyword>
<dbReference type="SUPFAM" id="SSF55874">
    <property type="entry name" value="ATPase domain of HSP90 chaperone/DNA topoisomerase II/histidine kinase"/>
    <property type="match status" value="1"/>
</dbReference>
<evidence type="ECO:0000256" key="1">
    <source>
        <dbReference type="ARBA" id="ARBA00000085"/>
    </source>
</evidence>
<evidence type="ECO:0000256" key="4">
    <source>
        <dbReference type="ARBA" id="ARBA00022679"/>
    </source>
</evidence>
<dbReference type="Gene3D" id="1.10.287.130">
    <property type="match status" value="1"/>
</dbReference>
<evidence type="ECO:0000256" key="2">
    <source>
        <dbReference type="ARBA" id="ARBA00012438"/>
    </source>
</evidence>
<protein>
    <recommendedName>
        <fullName evidence="2">histidine kinase</fullName>
        <ecNumber evidence="2">2.7.13.3</ecNumber>
    </recommendedName>
</protein>
<reference evidence="9 10" key="1">
    <citation type="submission" date="2021-02" db="EMBL/GenBank/DDBJ databases">
        <title>Characterization of Marinitoga sp. nov. str. BP5-C20A.</title>
        <authorList>
            <person name="Erauso G."/>
            <person name="Postec A."/>
        </authorList>
    </citation>
    <scope>NUCLEOTIDE SEQUENCE [LARGE SCALE GENOMIC DNA]</scope>
    <source>
        <strain evidence="9 10">BP5-C20A</strain>
    </source>
</reference>
<feature type="domain" description="Histidine kinase" evidence="8">
    <location>
        <begin position="109"/>
        <end position="315"/>
    </location>
</feature>
<evidence type="ECO:0000256" key="6">
    <source>
        <dbReference type="ARBA" id="ARBA00023012"/>
    </source>
</evidence>
<dbReference type="SMART" id="SM00387">
    <property type="entry name" value="HATPase_c"/>
    <property type="match status" value="1"/>
</dbReference>
<dbReference type="CDD" id="cd00075">
    <property type="entry name" value="HATPase"/>
    <property type="match status" value="1"/>
</dbReference>
<dbReference type="InterPro" id="IPR050351">
    <property type="entry name" value="BphY/WalK/GraS-like"/>
</dbReference>
<dbReference type="SMART" id="SM00388">
    <property type="entry name" value="HisKA"/>
    <property type="match status" value="1"/>
</dbReference>
<comment type="catalytic activity">
    <reaction evidence="1">
        <text>ATP + protein L-histidine = ADP + protein N-phospho-L-histidine.</text>
        <dbReference type="EC" id="2.7.13.3"/>
    </reaction>
</comment>
<dbReference type="InterPro" id="IPR003594">
    <property type="entry name" value="HATPase_dom"/>
</dbReference>
<gene>
    <name evidence="9" type="ORF">JRV97_00115</name>
</gene>
<dbReference type="GO" id="GO:0016301">
    <property type="term" value="F:kinase activity"/>
    <property type="evidence" value="ECO:0007669"/>
    <property type="project" value="UniProtKB-KW"/>
</dbReference>
<evidence type="ECO:0000256" key="3">
    <source>
        <dbReference type="ARBA" id="ARBA00022553"/>
    </source>
</evidence>
<dbReference type="EC" id="2.7.13.3" evidence="2"/>
<dbReference type="InterPro" id="IPR036097">
    <property type="entry name" value="HisK_dim/P_sf"/>
</dbReference>
<organism evidence="9 10">
    <name type="scientific">Marinitoga aeolica</name>
    <dbReference type="NCBI Taxonomy" id="2809031"/>
    <lineage>
        <taxon>Bacteria</taxon>
        <taxon>Thermotogati</taxon>
        <taxon>Thermotogota</taxon>
        <taxon>Thermotogae</taxon>
        <taxon>Petrotogales</taxon>
        <taxon>Petrotogaceae</taxon>
        <taxon>Marinitoga</taxon>
    </lineage>
</organism>
<dbReference type="Pfam" id="PF02518">
    <property type="entry name" value="HATPase_c"/>
    <property type="match status" value="1"/>
</dbReference>
<dbReference type="PANTHER" id="PTHR45453:SF1">
    <property type="entry name" value="PHOSPHATE REGULON SENSOR PROTEIN PHOR"/>
    <property type="match status" value="1"/>
</dbReference>
<keyword evidence="10" id="KW-1185">Reference proteome</keyword>
<sequence length="315" mass="36518">MIFNTLDFLDVMIIELDGYIIKRANKIAREYGFKKGIEIISVFTFNEIDNLISHIINKEDYFLETTIYFFQGSSKFCKISFLKDDSTIIIEDKTEKELIKQVKADFITALSHELRTPLSVAKGNLFLIEDLNKKDKLKEPIKKAKKAISRIERILDQLTMLSMAEFGNYMIKVELFDPKKVFQDVISDLENKIKEKNIELIFNSEIELMQGDPFIIYTILRNLISNAVKYSHKNSKVYVTITNSEIIVEDNGIGIREQEKNRIFERFFRGTDSKKYANGSGLGLAIVKYLCELANYKISFESQWMVGTKFIIKLA</sequence>
<proteinExistence type="predicted"/>
<keyword evidence="4" id="KW-0808">Transferase</keyword>
<evidence type="ECO:0000313" key="10">
    <source>
        <dbReference type="Proteomes" id="UP001232493"/>
    </source>
</evidence>
<evidence type="ECO:0000256" key="7">
    <source>
        <dbReference type="SAM" id="Coils"/>
    </source>
</evidence>
<dbReference type="InterPro" id="IPR036890">
    <property type="entry name" value="HATPase_C_sf"/>
</dbReference>
<keyword evidence="5 9" id="KW-0418">Kinase</keyword>
<dbReference type="PRINTS" id="PR00344">
    <property type="entry name" value="BCTRLSENSOR"/>
</dbReference>
<dbReference type="PANTHER" id="PTHR45453">
    <property type="entry name" value="PHOSPHATE REGULON SENSOR PROTEIN PHOR"/>
    <property type="match status" value="1"/>
</dbReference>
<dbReference type="PROSITE" id="PS50109">
    <property type="entry name" value="HIS_KIN"/>
    <property type="match status" value="1"/>
</dbReference>
<evidence type="ECO:0000259" key="8">
    <source>
        <dbReference type="PROSITE" id="PS50109"/>
    </source>
</evidence>
<keyword evidence="7" id="KW-0175">Coiled coil</keyword>
<dbReference type="Proteomes" id="UP001232493">
    <property type="component" value="Chromosome"/>
</dbReference>
<dbReference type="InterPro" id="IPR003661">
    <property type="entry name" value="HisK_dim/P_dom"/>
</dbReference>
<dbReference type="InterPro" id="IPR004358">
    <property type="entry name" value="Sig_transdc_His_kin-like_C"/>
</dbReference>
<keyword evidence="6" id="KW-0902">Two-component regulatory system</keyword>
<name>A0ABY8PQV1_9BACT</name>